<evidence type="ECO:0000313" key="2">
    <source>
        <dbReference type="EMBL" id="KAF1848189.1"/>
    </source>
</evidence>
<comment type="caution">
    <text evidence="2">The sequence shown here is derived from an EMBL/GenBank/DDBJ whole genome shotgun (WGS) entry which is preliminary data.</text>
</comment>
<evidence type="ECO:0000256" key="1">
    <source>
        <dbReference type="SAM" id="MobiDB-lite"/>
    </source>
</evidence>
<gene>
    <name evidence="2" type="ORF">K460DRAFT_364157</name>
</gene>
<dbReference type="RefSeq" id="XP_040790752.1">
    <property type="nucleotide sequence ID" value="XM_040932955.1"/>
</dbReference>
<dbReference type="EMBL" id="ML976615">
    <property type="protein sequence ID" value="KAF1848189.1"/>
    <property type="molecule type" value="Genomic_DNA"/>
</dbReference>
<dbReference type="AlphaFoldDB" id="A0A9P4GMJ2"/>
<keyword evidence="3" id="KW-1185">Reference proteome</keyword>
<evidence type="ECO:0000313" key="3">
    <source>
        <dbReference type="Proteomes" id="UP000800039"/>
    </source>
</evidence>
<proteinExistence type="predicted"/>
<reference evidence="2" key="1">
    <citation type="submission" date="2020-01" db="EMBL/GenBank/DDBJ databases">
        <authorList>
            <consortium name="DOE Joint Genome Institute"/>
            <person name="Haridas S."/>
            <person name="Albert R."/>
            <person name="Binder M."/>
            <person name="Bloem J."/>
            <person name="Labutti K."/>
            <person name="Salamov A."/>
            <person name="Andreopoulos B."/>
            <person name="Baker S.E."/>
            <person name="Barry K."/>
            <person name="Bills G."/>
            <person name="Bluhm B.H."/>
            <person name="Cannon C."/>
            <person name="Castanera R."/>
            <person name="Culley D.E."/>
            <person name="Daum C."/>
            <person name="Ezra D."/>
            <person name="Gonzalez J.B."/>
            <person name="Henrissat B."/>
            <person name="Kuo A."/>
            <person name="Liang C."/>
            <person name="Lipzen A."/>
            <person name="Lutzoni F."/>
            <person name="Magnuson J."/>
            <person name="Mondo S."/>
            <person name="Nolan M."/>
            <person name="Ohm R."/>
            <person name="Pangilinan J."/>
            <person name="Park H.-J."/>
            <person name="Ramirez L."/>
            <person name="Alfaro M."/>
            <person name="Sun H."/>
            <person name="Tritt A."/>
            <person name="Yoshinaga Y."/>
            <person name="Zwiers L.-H."/>
            <person name="Turgeon B.G."/>
            <person name="Goodwin S.B."/>
            <person name="Spatafora J.W."/>
            <person name="Crous P.W."/>
            <person name="Grigoriev I.V."/>
        </authorList>
    </citation>
    <scope>NUCLEOTIDE SEQUENCE</scope>
    <source>
        <strain evidence="2">CBS 394.84</strain>
    </source>
</reference>
<sequence>MQSCSNQDPEKQCPMEINPNIGRSDTSNIVPLQSRLEGLRIITRFDVSPTLDYTTDVSPCQLNFHPINHGSYTLSDVNGDQSDLNTSDDAKLKAYRPFAKYQTDYRNYDAYHPSELLRRQDPESPLGGGRWIWPSRQFRTRSLEDGYNHEVSRLSSIKEEIFRPSAAFHSHYAMISRSDSVDSTNSDQIGQTDED</sequence>
<accession>A0A9P4GMJ2</accession>
<dbReference type="GeneID" id="63850206"/>
<dbReference type="Proteomes" id="UP000800039">
    <property type="component" value="Unassembled WGS sequence"/>
</dbReference>
<organism evidence="2 3">
    <name type="scientific">Cucurbitaria berberidis CBS 394.84</name>
    <dbReference type="NCBI Taxonomy" id="1168544"/>
    <lineage>
        <taxon>Eukaryota</taxon>
        <taxon>Fungi</taxon>
        <taxon>Dikarya</taxon>
        <taxon>Ascomycota</taxon>
        <taxon>Pezizomycotina</taxon>
        <taxon>Dothideomycetes</taxon>
        <taxon>Pleosporomycetidae</taxon>
        <taxon>Pleosporales</taxon>
        <taxon>Pleosporineae</taxon>
        <taxon>Cucurbitariaceae</taxon>
        <taxon>Cucurbitaria</taxon>
    </lineage>
</organism>
<name>A0A9P4GMJ2_9PLEO</name>
<protein>
    <submittedName>
        <fullName evidence="2">Uncharacterized protein</fullName>
    </submittedName>
</protein>
<feature type="region of interest" description="Disordered" evidence="1">
    <location>
        <begin position="1"/>
        <end position="26"/>
    </location>
</feature>